<reference evidence="5 6" key="1">
    <citation type="submission" date="2019-04" db="EMBL/GenBank/DDBJ databases">
        <authorList>
            <person name="Li Y."/>
            <person name="Wang J."/>
        </authorList>
    </citation>
    <scope>NUCLEOTIDE SEQUENCE [LARGE SCALE GENOMIC DNA]</scope>
    <source>
        <strain evidence="5 6">DSM 14668</strain>
    </source>
</reference>
<dbReference type="Proteomes" id="UP000309215">
    <property type="component" value="Unassembled WGS sequence"/>
</dbReference>
<dbReference type="GO" id="GO:0016491">
    <property type="term" value="F:oxidoreductase activity"/>
    <property type="evidence" value="ECO:0007669"/>
    <property type="project" value="UniProtKB-KW"/>
</dbReference>
<evidence type="ECO:0000313" key="5">
    <source>
        <dbReference type="EMBL" id="TKD02705.1"/>
    </source>
</evidence>
<dbReference type="EMBL" id="SSMQ01000033">
    <property type="protein sequence ID" value="TKD02705.1"/>
    <property type="molecule type" value="Genomic_DNA"/>
</dbReference>
<comment type="caution">
    <text evidence="5">The sequence shown here is derived from an EMBL/GenBank/DDBJ whole genome shotgun (WGS) entry which is preliminary data.</text>
</comment>
<gene>
    <name evidence="5" type="ORF">E8A74_27780</name>
</gene>
<dbReference type="PROSITE" id="PS00061">
    <property type="entry name" value="ADH_SHORT"/>
    <property type="match status" value="1"/>
</dbReference>
<dbReference type="InterPro" id="IPR036291">
    <property type="entry name" value="NAD(P)-bd_dom_sf"/>
</dbReference>
<keyword evidence="2" id="KW-0560">Oxidoreductase</keyword>
<proteinExistence type="inferred from homology"/>
<dbReference type="InterPro" id="IPR002347">
    <property type="entry name" value="SDR_fam"/>
</dbReference>
<dbReference type="InterPro" id="IPR057326">
    <property type="entry name" value="KR_dom"/>
</dbReference>
<dbReference type="PANTHER" id="PTHR43391">
    <property type="entry name" value="RETINOL DEHYDROGENASE-RELATED"/>
    <property type="match status" value="1"/>
</dbReference>
<dbReference type="AlphaFoldDB" id="A0A4U1J806"/>
<dbReference type="CDD" id="cd05233">
    <property type="entry name" value="SDR_c"/>
    <property type="match status" value="1"/>
</dbReference>
<comment type="similarity">
    <text evidence="1 3">Belongs to the short-chain dehydrogenases/reductases (SDR) family.</text>
</comment>
<dbReference type="SMART" id="SM00822">
    <property type="entry name" value="PKS_KR"/>
    <property type="match status" value="1"/>
</dbReference>
<dbReference type="FunFam" id="3.40.50.720:FF:000084">
    <property type="entry name" value="Short-chain dehydrogenase reductase"/>
    <property type="match status" value="1"/>
</dbReference>
<keyword evidence="6" id="KW-1185">Reference proteome</keyword>
<feature type="domain" description="Ketoreductase" evidence="4">
    <location>
        <begin position="9"/>
        <end position="194"/>
    </location>
</feature>
<dbReference type="OrthoDB" id="9789083at2"/>
<dbReference type="PANTHER" id="PTHR43391:SF12">
    <property type="entry name" value="OXIDOREDUCTASE EPHD-RELATED"/>
    <property type="match status" value="1"/>
</dbReference>
<dbReference type="Pfam" id="PF00106">
    <property type="entry name" value="adh_short"/>
    <property type="match status" value="1"/>
</dbReference>
<accession>A0A4U1J806</accession>
<evidence type="ECO:0000256" key="2">
    <source>
        <dbReference type="ARBA" id="ARBA00023002"/>
    </source>
</evidence>
<dbReference type="PRINTS" id="PR00081">
    <property type="entry name" value="GDHRDH"/>
</dbReference>
<protein>
    <submittedName>
        <fullName evidence="5">SDR family NAD(P)-dependent oxidoreductase</fullName>
    </submittedName>
</protein>
<evidence type="ECO:0000259" key="4">
    <source>
        <dbReference type="SMART" id="SM00822"/>
    </source>
</evidence>
<dbReference type="RefSeq" id="WP_136932111.1">
    <property type="nucleotide sequence ID" value="NZ_SSMQ01000033.1"/>
</dbReference>
<dbReference type="PRINTS" id="PR00080">
    <property type="entry name" value="SDRFAMILY"/>
</dbReference>
<evidence type="ECO:0000256" key="3">
    <source>
        <dbReference type="RuleBase" id="RU000363"/>
    </source>
</evidence>
<evidence type="ECO:0000313" key="6">
    <source>
        <dbReference type="Proteomes" id="UP000309215"/>
    </source>
</evidence>
<name>A0A4U1J806_9BACT</name>
<organism evidence="5 6">
    <name type="scientific">Polyangium fumosum</name>
    <dbReference type="NCBI Taxonomy" id="889272"/>
    <lineage>
        <taxon>Bacteria</taxon>
        <taxon>Pseudomonadati</taxon>
        <taxon>Myxococcota</taxon>
        <taxon>Polyangia</taxon>
        <taxon>Polyangiales</taxon>
        <taxon>Polyangiaceae</taxon>
        <taxon>Polyangium</taxon>
    </lineage>
</organism>
<evidence type="ECO:0000256" key="1">
    <source>
        <dbReference type="ARBA" id="ARBA00006484"/>
    </source>
</evidence>
<sequence>MSSGRFAGKVVLVTGAGSGIGRATALAFAKEGADLVVCDVDEAKLDDVSSAARAQGRRVLARKVDVSSAAAMQSFADEVHAAFPAIDVLVNNAGVAVTGGLRDTTLEDWNWVMGINVMGVVHGCHFFVPRMIDRGRGGHVVNIASAAGFAGSRLLLAYSTTKFAVVGFSEALRADLRRHRIGVTAICPGFIRTNINEASRRHGRFAEPAALERSRRLMERGASPDLVAEKIMNAVEHDQGLVPVTAEAHLIYALKRSAPDLLATIWRRLEAWQAPEL</sequence>
<dbReference type="InterPro" id="IPR020904">
    <property type="entry name" value="Sc_DH/Rdtase_CS"/>
</dbReference>
<dbReference type="Gene3D" id="3.40.50.720">
    <property type="entry name" value="NAD(P)-binding Rossmann-like Domain"/>
    <property type="match status" value="1"/>
</dbReference>
<dbReference type="SUPFAM" id="SSF51735">
    <property type="entry name" value="NAD(P)-binding Rossmann-fold domains"/>
    <property type="match status" value="1"/>
</dbReference>